<evidence type="ECO:0000313" key="3">
    <source>
        <dbReference type="Proteomes" id="UP000034316"/>
    </source>
</evidence>
<dbReference type="InterPro" id="IPR041633">
    <property type="entry name" value="Polbeta"/>
</dbReference>
<organism evidence="2 3">
    <name type="scientific">Berkelbacteria bacterium GW2011_GWA2_35_9</name>
    <dbReference type="NCBI Taxonomy" id="1618333"/>
    <lineage>
        <taxon>Bacteria</taxon>
        <taxon>Candidatus Berkelbacteria</taxon>
    </lineage>
</organism>
<dbReference type="PANTHER" id="PTHR33933">
    <property type="entry name" value="NUCLEOTIDYLTRANSFERASE"/>
    <property type="match status" value="1"/>
</dbReference>
<dbReference type="SUPFAM" id="SSF81301">
    <property type="entry name" value="Nucleotidyltransferase"/>
    <property type="match status" value="1"/>
</dbReference>
<proteinExistence type="predicted"/>
<dbReference type="AlphaFoldDB" id="A0A0G0FMY9"/>
<evidence type="ECO:0000259" key="1">
    <source>
        <dbReference type="Pfam" id="PF18765"/>
    </source>
</evidence>
<dbReference type="EMBL" id="LBRB01000008">
    <property type="protein sequence ID" value="KKP88780.1"/>
    <property type="molecule type" value="Genomic_DNA"/>
</dbReference>
<dbReference type="Proteomes" id="UP000034316">
    <property type="component" value="Unassembled WGS sequence"/>
</dbReference>
<evidence type="ECO:0000313" key="2">
    <source>
        <dbReference type="EMBL" id="KKP88780.1"/>
    </source>
</evidence>
<comment type="caution">
    <text evidence="2">The sequence shown here is derived from an EMBL/GenBank/DDBJ whole genome shotgun (WGS) entry which is preliminary data.</text>
</comment>
<sequence length="107" mass="12608">MKNSHNILMAKKYANLLREKLRDEIVSVYFYGSRAFGKEKIDSDLDIFIVLKKAIKYNSKPNNTIFDIANRLNTENIYISPITYSKKYFNKYENTLFINEVKKGIKV</sequence>
<protein>
    <recommendedName>
        <fullName evidence="1">Polymerase beta nucleotidyltransferase domain-containing protein</fullName>
    </recommendedName>
</protein>
<dbReference type="CDD" id="cd05403">
    <property type="entry name" value="NT_KNTase_like"/>
    <property type="match status" value="1"/>
</dbReference>
<gene>
    <name evidence="2" type="ORF">UR93_C0008G0009</name>
</gene>
<accession>A0A0G0FMY9</accession>
<feature type="domain" description="Polymerase beta nucleotidyltransferase" evidence="1">
    <location>
        <begin position="19"/>
        <end position="74"/>
    </location>
</feature>
<reference evidence="2 3" key="1">
    <citation type="journal article" date="2015" name="Nature">
        <title>rRNA introns, odd ribosomes, and small enigmatic genomes across a large radiation of phyla.</title>
        <authorList>
            <person name="Brown C.T."/>
            <person name="Hug L.A."/>
            <person name="Thomas B.C."/>
            <person name="Sharon I."/>
            <person name="Castelle C.J."/>
            <person name="Singh A."/>
            <person name="Wilkins M.J."/>
            <person name="Williams K.H."/>
            <person name="Banfield J.F."/>
        </authorList>
    </citation>
    <scope>NUCLEOTIDE SEQUENCE [LARGE SCALE GENOMIC DNA]</scope>
</reference>
<dbReference type="Pfam" id="PF18765">
    <property type="entry name" value="Polbeta"/>
    <property type="match status" value="1"/>
</dbReference>
<dbReference type="InterPro" id="IPR052548">
    <property type="entry name" value="Type_VII_TA_antitoxin"/>
</dbReference>
<dbReference type="PANTHER" id="PTHR33933:SF1">
    <property type="entry name" value="PROTEIN ADENYLYLTRANSFERASE MNTA-RELATED"/>
    <property type="match status" value="1"/>
</dbReference>
<dbReference type="STRING" id="1618333.UR93_C0008G0009"/>
<dbReference type="Gene3D" id="3.30.460.10">
    <property type="entry name" value="Beta Polymerase, domain 2"/>
    <property type="match status" value="1"/>
</dbReference>
<dbReference type="InterPro" id="IPR043519">
    <property type="entry name" value="NT_sf"/>
</dbReference>
<name>A0A0G0FMY9_9BACT</name>